<dbReference type="InterPro" id="IPR051222">
    <property type="entry name" value="PPR/CCM1_RNA-binding"/>
</dbReference>
<evidence type="ECO:0000256" key="1">
    <source>
        <dbReference type="ARBA" id="ARBA00022737"/>
    </source>
</evidence>
<dbReference type="EMBL" id="JAEVFJ010000003">
    <property type="protein sequence ID" value="KAH8106151.1"/>
    <property type="molecule type" value="Genomic_DNA"/>
</dbReference>
<dbReference type="AlphaFoldDB" id="A0A8K0XUF8"/>
<organism evidence="4 5">
    <name type="scientific">Cristinia sonorae</name>
    <dbReference type="NCBI Taxonomy" id="1940300"/>
    <lineage>
        <taxon>Eukaryota</taxon>
        <taxon>Fungi</taxon>
        <taxon>Dikarya</taxon>
        <taxon>Basidiomycota</taxon>
        <taxon>Agaricomycotina</taxon>
        <taxon>Agaricomycetes</taxon>
        <taxon>Agaricomycetidae</taxon>
        <taxon>Agaricales</taxon>
        <taxon>Pleurotineae</taxon>
        <taxon>Stephanosporaceae</taxon>
        <taxon>Cristinia</taxon>
    </lineage>
</organism>
<feature type="compositionally biased region" description="Basic and acidic residues" evidence="3">
    <location>
        <begin position="45"/>
        <end position="58"/>
    </location>
</feature>
<accession>A0A8K0XUF8</accession>
<proteinExistence type="predicted"/>
<dbReference type="NCBIfam" id="TIGR00756">
    <property type="entry name" value="PPR"/>
    <property type="match status" value="1"/>
</dbReference>
<feature type="repeat" description="PPR" evidence="2">
    <location>
        <begin position="95"/>
        <end position="129"/>
    </location>
</feature>
<protein>
    <recommendedName>
        <fullName evidence="6">Pentatricopeptide repeat-containing protein</fullName>
    </recommendedName>
</protein>
<dbReference type="InterPro" id="IPR011990">
    <property type="entry name" value="TPR-like_helical_dom_sf"/>
</dbReference>
<dbReference type="InterPro" id="IPR002885">
    <property type="entry name" value="PPR_rpt"/>
</dbReference>
<sequence length="609" mass="69140">MLRHGSSTISSLLLKPVGQISRIALYSSVTNAPSRATRTRRERHTRQPRDVQLADDHPPKLEPFVLGKRLSRLCQEGDLELAIKTLQTSPRDAQNVVVWNMMMTECLRANKYKTAYGVYTDMKKRGIPPSFATYATMLNGYSQCMDISQFPRRQEQAHKLWDSFQTWVEQLQERNSPELRTMNSTPVTAYIRILGNAHLHDKLLEVLHDLPITGPLAPTAHTYTAIFRVIQGKADSAESRLKTAADARFMWQSMQRAEGRNKIHVDSHLLAAVLRILSAGGPEDYNFAFGLIHDYIGLRIPGNDARPPPQQVSLSLQLVQTILQLTNNVDQPLLCVQWLETIMSGKMKVESGHRIPEPSHIQQGLLAYSRLAAIAFHKGVKPSGDEATKSLKLLEHTIEEEALHSRPGAPWTMSARESMFETAMTTCLFSEDWRTATRVFKLMSGYDMADFADGRVGVEPKRLKGAYVPSVRPNVITMGILARLSVQHGDPSLQRQCVRAMSYFGSKLYHGFEDKFPVYSKYYLVKLGEAVLKLDRGLKEDALVELNEENKQVWDELVAWLRSRERMYNKLRWGGDTPSLELGTRPRPRPRVLDKVRPLRSDRIQPYTV</sequence>
<evidence type="ECO:0000313" key="4">
    <source>
        <dbReference type="EMBL" id="KAH8106151.1"/>
    </source>
</evidence>
<dbReference type="PROSITE" id="PS51375">
    <property type="entry name" value="PPR"/>
    <property type="match status" value="1"/>
</dbReference>
<evidence type="ECO:0000256" key="2">
    <source>
        <dbReference type="PROSITE-ProRule" id="PRU00708"/>
    </source>
</evidence>
<keyword evidence="5" id="KW-1185">Reference proteome</keyword>
<comment type="caution">
    <text evidence="4">The sequence shown here is derived from an EMBL/GenBank/DDBJ whole genome shotgun (WGS) entry which is preliminary data.</text>
</comment>
<evidence type="ECO:0008006" key="6">
    <source>
        <dbReference type="Google" id="ProtNLM"/>
    </source>
</evidence>
<dbReference type="Gene3D" id="1.25.40.10">
    <property type="entry name" value="Tetratricopeptide repeat domain"/>
    <property type="match status" value="1"/>
</dbReference>
<gene>
    <name evidence="4" type="ORF">BXZ70DRAFT_418648</name>
</gene>
<feature type="region of interest" description="Disordered" evidence="3">
    <location>
        <begin position="31"/>
        <end position="58"/>
    </location>
</feature>
<dbReference type="OrthoDB" id="185373at2759"/>
<keyword evidence="1" id="KW-0677">Repeat</keyword>
<dbReference type="Proteomes" id="UP000813824">
    <property type="component" value="Unassembled WGS sequence"/>
</dbReference>
<evidence type="ECO:0000313" key="5">
    <source>
        <dbReference type="Proteomes" id="UP000813824"/>
    </source>
</evidence>
<dbReference type="PANTHER" id="PTHR47942">
    <property type="entry name" value="TETRATRICOPEPTIDE REPEAT (TPR)-LIKE SUPERFAMILY PROTEIN-RELATED"/>
    <property type="match status" value="1"/>
</dbReference>
<dbReference type="PANTHER" id="PTHR47942:SF63">
    <property type="entry name" value="PENTATRICOPEPTIDE REPEAT-CONTAINING PROTEIN"/>
    <property type="match status" value="1"/>
</dbReference>
<reference evidence="4" key="1">
    <citation type="journal article" date="2021" name="New Phytol.">
        <title>Evolutionary innovations through gain and loss of genes in the ectomycorrhizal Boletales.</title>
        <authorList>
            <person name="Wu G."/>
            <person name="Miyauchi S."/>
            <person name="Morin E."/>
            <person name="Kuo A."/>
            <person name="Drula E."/>
            <person name="Varga T."/>
            <person name="Kohler A."/>
            <person name="Feng B."/>
            <person name="Cao Y."/>
            <person name="Lipzen A."/>
            <person name="Daum C."/>
            <person name="Hundley H."/>
            <person name="Pangilinan J."/>
            <person name="Johnson J."/>
            <person name="Barry K."/>
            <person name="LaButti K."/>
            <person name="Ng V."/>
            <person name="Ahrendt S."/>
            <person name="Min B."/>
            <person name="Choi I.G."/>
            <person name="Park H."/>
            <person name="Plett J.M."/>
            <person name="Magnuson J."/>
            <person name="Spatafora J.W."/>
            <person name="Nagy L.G."/>
            <person name="Henrissat B."/>
            <person name="Grigoriev I.V."/>
            <person name="Yang Z.L."/>
            <person name="Xu J."/>
            <person name="Martin F.M."/>
        </authorList>
    </citation>
    <scope>NUCLEOTIDE SEQUENCE</scope>
    <source>
        <strain evidence="4">KKN 215</strain>
    </source>
</reference>
<dbReference type="Pfam" id="PF13041">
    <property type="entry name" value="PPR_2"/>
    <property type="match status" value="1"/>
</dbReference>
<evidence type="ECO:0000256" key="3">
    <source>
        <dbReference type="SAM" id="MobiDB-lite"/>
    </source>
</evidence>
<name>A0A8K0XUF8_9AGAR</name>